<dbReference type="InterPro" id="IPR009057">
    <property type="entry name" value="Homeodomain-like_sf"/>
</dbReference>
<reference evidence="9" key="2">
    <citation type="submission" date="2020-01" db="EMBL/GenBank/DDBJ databases">
        <authorList>
            <person name="Hornung B."/>
        </authorList>
    </citation>
    <scope>NUCLEOTIDE SEQUENCE</scope>
    <source>
        <strain evidence="9">PacBioINE</strain>
    </source>
</reference>
<evidence type="ECO:0000256" key="2">
    <source>
        <dbReference type="ARBA" id="ARBA00022840"/>
    </source>
</evidence>
<dbReference type="PROSITE" id="PS00675">
    <property type="entry name" value="SIGMA54_INTERACT_1"/>
    <property type="match status" value="1"/>
</dbReference>
<dbReference type="SUPFAM" id="SSF46689">
    <property type="entry name" value="Homeodomain-like"/>
    <property type="match status" value="1"/>
</dbReference>
<evidence type="ECO:0000256" key="4">
    <source>
        <dbReference type="ARBA" id="ARBA00023125"/>
    </source>
</evidence>
<keyword evidence="1" id="KW-0547">Nucleotide-binding</keyword>
<keyword evidence="3" id="KW-0805">Transcription regulation</keyword>
<organism evidence="9">
    <name type="scientific">Acididesulfobacillus acetoxydans</name>
    <dbReference type="NCBI Taxonomy" id="1561005"/>
    <lineage>
        <taxon>Bacteria</taxon>
        <taxon>Bacillati</taxon>
        <taxon>Bacillota</taxon>
        <taxon>Clostridia</taxon>
        <taxon>Eubacteriales</taxon>
        <taxon>Peptococcaceae</taxon>
        <taxon>Acididesulfobacillus</taxon>
    </lineage>
</organism>
<dbReference type="GO" id="GO:0006355">
    <property type="term" value="P:regulation of DNA-templated transcription"/>
    <property type="evidence" value="ECO:0007669"/>
    <property type="project" value="InterPro"/>
</dbReference>
<evidence type="ECO:0000313" key="9">
    <source>
        <dbReference type="EMBL" id="CAA7602104.1"/>
    </source>
</evidence>
<dbReference type="PANTHER" id="PTHR32071">
    <property type="entry name" value="TRANSCRIPTIONAL REGULATORY PROTEIN"/>
    <property type="match status" value="1"/>
</dbReference>
<dbReference type="PANTHER" id="PTHR32071:SF121">
    <property type="entry name" value="SIGMA L-DEPENDENT TRANSCRIPTIONAL REGULATOR YQIR-RELATED"/>
    <property type="match status" value="1"/>
</dbReference>
<evidence type="ECO:0000256" key="1">
    <source>
        <dbReference type="ARBA" id="ARBA00022741"/>
    </source>
</evidence>
<dbReference type="Proteomes" id="UP000836597">
    <property type="component" value="Chromosome"/>
</dbReference>
<dbReference type="PROSITE" id="PS50045">
    <property type="entry name" value="SIGMA54_INTERACT_4"/>
    <property type="match status" value="1"/>
</dbReference>
<dbReference type="CDD" id="cd00009">
    <property type="entry name" value="AAA"/>
    <property type="match status" value="1"/>
</dbReference>
<dbReference type="NCBIfam" id="TIGR00229">
    <property type="entry name" value="sensory_box"/>
    <property type="match status" value="1"/>
</dbReference>
<dbReference type="PROSITE" id="PS00676">
    <property type="entry name" value="SIGMA54_INTERACT_2"/>
    <property type="match status" value="1"/>
</dbReference>
<dbReference type="Pfam" id="PF02954">
    <property type="entry name" value="HTH_8"/>
    <property type="match status" value="1"/>
</dbReference>
<dbReference type="InterPro" id="IPR058031">
    <property type="entry name" value="AAA_lid_NorR"/>
</dbReference>
<dbReference type="PRINTS" id="PR01590">
    <property type="entry name" value="HTHFIS"/>
</dbReference>
<dbReference type="GO" id="GO:0005524">
    <property type="term" value="F:ATP binding"/>
    <property type="evidence" value="ECO:0007669"/>
    <property type="project" value="UniProtKB-KW"/>
</dbReference>
<dbReference type="GO" id="GO:0043565">
    <property type="term" value="F:sequence-specific DNA binding"/>
    <property type="evidence" value="ECO:0007669"/>
    <property type="project" value="InterPro"/>
</dbReference>
<gene>
    <name evidence="10" type="ORF">DEACI_2528</name>
    <name evidence="9" type="ORF">DEACI_2776</name>
</gene>
<dbReference type="SMART" id="SM00091">
    <property type="entry name" value="PAS"/>
    <property type="match status" value="2"/>
</dbReference>
<feature type="region of interest" description="Disordered" evidence="6">
    <location>
        <begin position="503"/>
        <end position="527"/>
    </location>
</feature>
<protein>
    <submittedName>
        <fullName evidence="9">RNA polymerase sigma factor 54 interaction domain protein</fullName>
    </submittedName>
    <submittedName>
        <fullName evidence="10">Signal-transduction and transcriptional-control protein</fullName>
    </submittedName>
</protein>
<dbReference type="InterPro" id="IPR000014">
    <property type="entry name" value="PAS"/>
</dbReference>
<accession>A0A8S0WPQ9</accession>
<dbReference type="Pfam" id="PF00989">
    <property type="entry name" value="PAS"/>
    <property type="match status" value="2"/>
</dbReference>
<keyword evidence="4" id="KW-0238">DNA-binding</keyword>
<dbReference type="InterPro" id="IPR025943">
    <property type="entry name" value="Sigma_54_int_dom_ATP-bd_2"/>
</dbReference>
<dbReference type="AlphaFoldDB" id="A0A8S0WPQ9"/>
<keyword evidence="11" id="KW-1185">Reference proteome</keyword>
<evidence type="ECO:0000313" key="10">
    <source>
        <dbReference type="EMBL" id="CEJ08053.1"/>
    </source>
</evidence>
<dbReference type="InterPro" id="IPR002078">
    <property type="entry name" value="Sigma_54_int"/>
</dbReference>
<sequence length="578" mass="63534">MLTRLQVERLAREGDNAVIAIDGRGKIAVFNRAAAKLLRIEKDEALGLDYGQVLPDLFLSEARQWQTASFNRLTRIGGKQVAVSSVPYRSLSGRVGGVVAFIRNMDEFESLSAQVNNLREAGNLLTAIINSTQDAISVADEKGVGILVNPAYTRLTGLTAEDVLGKPPTVDMAEGGESMHMKVLRTGKAVKGISMKVGPKHKEVIVNVAPILAQGRLLGSVGVLQDVSEIRKLSDELEGAKRIIRHLEAKYTFTDIIGESEAIRATVEQAQRAAATPATVLLRGESGTGKELFAHAIHRLSSRPKGQFIRVNCAALSDSLLESELFGYVEGAFTGAKRGGKVGLFEEANGGTIFLDEIGEISLNLQTKLLRVLQEREIVRVGANQPVSVDVRVIAATNADLEEALRLGKFREDLYYRLNVIPVLIPPLRQRRPDIPLLVHHLIRRFNQEYGRGVEKVTDEALEILSRYRWPGNVRELENVLGRAIINMRVGDTVMEAGHLPPLDARQGGGGRAGKGVSNPVEDGEPEERSYAKLQFCWEEEVLRRALKEAGGNKTQAARDLKISIRNFYYKLRRHGLV</sequence>
<dbReference type="KEGG" id="aacx:DEACI_2776"/>
<feature type="domain" description="PAS" evidence="8">
    <location>
        <begin position="3"/>
        <end position="47"/>
    </location>
</feature>
<evidence type="ECO:0000313" key="11">
    <source>
        <dbReference type="Proteomes" id="UP001071230"/>
    </source>
</evidence>
<dbReference type="EMBL" id="CDGJ01000078">
    <property type="protein sequence ID" value="CEJ08053.1"/>
    <property type="molecule type" value="Genomic_DNA"/>
</dbReference>
<dbReference type="InterPro" id="IPR003593">
    <property type="entry name" value="AAA+_ATPase"/>
</dbReference>
<dbReference type="Gene3D" id="3.30.450.20">
    <property type="entry name" value="PAS domain"/>
    <property type="match status" value="2"/>
</dbReference>
<keyword evidence="5" id="KW-0804">Transcription</keyword>
<evidence type="ECO:0000256" key="5">
    <source>
        <dbReference type="ARBA" id="ARBA00023163"/>
    </source>
</evidence>
<dbReference type="CDD" id="cd00130">
    <property type="entry name" value="PAS"/>
    <property type="match status" value="1"/>
</dbReference>
<dbReference type="InterPro" id="IPR035965">
    <property type="entry name" value="PAS-like_dom_sf"/>
</dbReference>
<dbReference type="InterPro" id="IPR025662">
    <property type="entry name" value="Sigma_54_int_dom_ATP-bd_1"/>
</dbReference>
<feature type="domain" description="PAS" evidence="8">
    <location>
        <begin position="121"/>
        <end position="166"/>
    </location>
</feature>
<proteinExistence type="predicted"/>
<dbReference type="Gene3D" id="1.10.8.60">
    <property type="match status" value="1"/>
</dbReference>
<reference evidence="10" key="1">
    <citation type="submission" date="2014-11" db="EMBL/GenBank/DDBJ databases">
        <authorList>
            <person name="Hornung B.V."/>
        </authorList>
    </citation>
    <scope>NUCLEOTIDE SEQUENCE</scope>
    <source>
        <strain evidence="10">INE</strain>
    </source>
</reference>
<dbReference type="SUPFAM" id="SSF55785">
    <property type="entry name" value="PYP-like sensor domain (PAS domain)"/>
    <property type="match status" value="2"/>
</dbReference>
<dbReference type="Gene3D" id="3.40.50.300">
    <property type="entry name" value="P-loop containing nucleotide triphosphate hydrolases"/>
    <property type="match status" value="1"/>
</dbReference>
<dbReference type="EMBL" id="LR746496">
    <property type="protein sequence ID" value="CAA7602104.1"/>
    <property type="molecule type" value="Genomic_DNA"/>
</dbReference>
<dbReference type="Pfam" id="PF00158">
    <property type="entry name" value="Sigma54_activat"/>
    <property type="match status" value="1"/>
</dbReference>
<name>A0A8S0WPQ9_9FIRM</name>
<evidence type="ECO:0000259" key="7">
    <source>
        <dbReference type="PROSITE" id="PS50045"/>
    </source>
</evidence>
<feature type="domain" description="Sigma-54 factor interaction" evidence="7">
    <location>
        <begin position="256"/>
        <end position="486"/>
    </location>
</feature>
<dbReference type="Gene3D" id="1.10.10.60">
    <property type="entry name" value="Homeodomain-like"/>
    <property type="match status" value="1"/>
</dbReference>
<dbReference type="SMART" id="SM00382">
    <property type="entry name" value="AAA"/>
    <property type="match status" value="1"/>
</dbReference>
<dbReference type="InterPro" id="IPR025944">
    <property type="entry name" value="Sigma_54_int_dom_CS"/>
</dbReference>
<dbReference type="InterPro" id="IPR013767">
    <property type="entry name" value="PAS_fold"/>
</dbReference>
<dbReference type="PROSITE" id="PS00688">
    <property type="entry name" value="SIGMA54_INTERACT_3"/>
    <property type="match status" value="1"/>
</dbReference>
<evidence type="ECO:0000256" key="6">
    <source>
        <dbReference type="SAM" id="MobiDB-lite"/>
    </source>
</evidence>
<keyword evidence="2" id="KW-0067">ATP-binding</keyword>
<dbReference type="SUPFAM" id="SSF52540">
    <property type="entry name" value="P-loop containing nucleoside triphosphate hydrolases"/>
    <property type="match status" value="1"/>
</dbReference>
<dbReference type="InterPro" id="IPR027417">
    <property type="entry name" value="P-loop_NTPase"/>
</dbReference>
<evidence type="ECO:0000259" key="8">
    <source>
        <dbReference type="PROSITE" id="PS50112"/>
    </source>
</evidence>
<dbReference type="Pfam" id="PF25601">
    <property type="entry name" value="AAA_lid_14"/>
    <property type="match status" value="1"/>
</dbReference>
<dbReference type="RefSeq" id="WP_240985532.1">
    <property type="nucleotide sequence ID" value="NZ_CDGJ01000078.1"/>
</dbReference>
<dbReference type="InterPro" id="IPR002197">
    <property type="entry name" value="HTH_Fis"/>
</dbReference>
<dbReference type="Proteomes" id="UP001071230">
    <property type="component" value="Unassembled WGS sequence"/>
</dbReference>
<evidence type="ECO:0000256" key="3">
    <source>
        <dbReference type="ARBA" id="ARBA00023015"/>
    </source>
</evidence>
<dbReference type="PROSITE" id="PS50112">
    <property type="entry name" value="PAS"/>
    <property type="match status" value="2"/>
</dbReference>
<dbReference type="FunFam" id="3.40.50.300:FF:000006">
    <property type="entry name" value="DNA-binding transcriptional regulator NtrC"/>
    <property type="match status" value="1"/>
</dbReference>